<keyword evidence="1" id="KW-1133">Transmembrane helix</keyword>
<feature type="transmembrane region" description="Helical" evidence="1">
    <location>
        <begin position="21"/>
        <end position="40"/>
    </location>
</feature>
<dbReference type="AlphaFoldDB" id="A0A382D717"/>
<accession>A0A382D717</accession>
<keyword evidence="1" id="KW-0472">Membrane</keyword>
<feature type="domain" description="LytR/CpsA/Psr regulator C-terminal" evidence="2">
    <location>
        <begin position="65"/>
        <end position="155"/>
    </location>
</feature>
<keyword evidence="1" id="KW-0812">Transmembrane</keyword>
<dbReference type="InterPro" id="IPR027381">
    <property type="entry name" value="LytR/CpsA/Psr_C"/>
</dbReference>
<organism evidence="3">
    <name type="scientific">marine metagenome</name>
    <dbReference type="NCBI Taxonomy" id="408172"/>
    <lineage>
        <taxon>unclassified sequences</taxon>
        <taxon>metagenomes</taxon>
        <taxon>ecological metagenomes</taxon>
    </lineage>
</organism>
<evidence type="ECO:0000313" key="3">
    <source>
        <dbReference type="EMBL" id="SVB33383.1"/>
    </source>
</evidence>
<dbReference type="Pfam" id="PF13399">
    <property type="entry name" value="LytR_C"/>
    <property type="match status" value="1"/>
</dbReference>
<reference evidence="3" key="1">
    <citation type="submission" date="2018-05" db="EMBL/GenBank/DDBJ databases">
        <authorList>
            <person name="Lanie J.A."/>
            <person name="Ng W.-L."/>
            <person name="Kazmierczak K.M."/>
            <person name="Andrzejewski T.M."/>
            <person name="Davidsen T.M."/>
            <person name="Wayne K.J."/>
            <person name="Tettelin H."/>
            <person name="Glass J.I."/>
            <person name="Rusch D."/>
            <person name="Podicherti R."/>
            <person name="Tsui H.-C.T."/>
            <person name="Winkler M.E."/>
        </authorList>
    </citation>
    <scope>NUCLEOTIDE SEQUENCE</scope>
</reference>
<evidence type="ECO:0000256" key="1">
    <source>
        <dbReference type="SAM" id="Phobius"/>
    </source>
</evidence>
<protein>
    <recommendedName>
        <fullName evidence="2">LytR/CpsA/Psr regulator C-terminal domain-containing protein</fullName>
    </recommendedName>
</protein>
<dbReference type="Gene3D" id="3.30.70.2390">
    <property type="match status" value="1"/>
</dbReference>
<evidence type="ECO:0000259" key="2">
    <source>
        <dbReference type="Pfam" id="PF13399"/>
    </source>
</evidence>
<name>A0A382D717_9ZZZZ</name>
<gene>
    <name evidence="3" type="ORF">METZ01_LOCUS186237</name>
</gene>
<proteinExistence type="predicted"/>
<dbReference type="EMBL" id="UINC01037620">
    <property type="protein sequence ID" value="SVB33383.1"/>
    <property type="molecule type" value="Genomic_DNA"/>
</dbReference>
<sequence length="163" mass="18175">MARRRSHLAPIGASKRKPLKVWFLEGAIVLLVGLNAYLLYSAMSPSGSLSSQDFSPSEPQGVRQRVQVEVLNGCGIQGISQQVRKYLRSQGFDVVYIANAENFDFPETVVLDRRGGREVSDESLSVATAMGTPHFIQQKNEDRLVDVTVVVGQDYRQLRSYEE</sequence>